<name>A0A0M3I018_ASCLU</name>
<evidence type="ECO:0000313" key="2">
    <source>
        <dbReference type="WBParaSite" id="ALUE_0000939401-mRNA-1"/>
    </source>
</evidence>
<protein>
    <submittedName>
        <fullName evidence="2">Transposase</fullName>
    </submittedName>
</protein>
<reference evidence="2" key="1">
    <citation type="submission" date="2017-02" db="UniProtKB">
        <authorList>
            <consortium name="WormBaseParasite"/>
        </authorList>
    </citation>
    <scope>IDENTIFICATION</scope>
</reference>
<dbReference type="WBParaSite" id="ALUE_0000939401-mRNA-1">
    <property type="protein sequence ID" value="ALUE_0000939401-mRNA-1"/>
    <property type="gene ID" value="ALUE_0000939401"/>
</dbReference>
<dbReference type="AlphaFoldDB" id="A0A0M3I018"/>
<sequence length="75" mass="8640">MTTTRSEQKDASRNASQPVYVDESIISTHWSIESRFLSWTDVQQCGKKLLIQECIESIALKVRYVHYGCTQSGYH</sequence>
<accession>A0A0M3I018</accession>
<keyword evidence="1" id="KW-1185">Reference proteome</keyword>
<dbReference type="Proteomes" id="UP000036681">
    <property type="component" value="Unplaced"/>
</dbReference>
<evidence type="ECO:0000313" key="1">
    <source>
        <dbReference type="Proteomes" id="UP000036681"/>
    </source>
</evidence>
<proteinExistence type="predicted"/>
<organism evidence="1 2">
    <name type="scientific">Ascaris lumbricoides</name>
    <name type="common">Giant roundworm</name>
    <dbReference type="NCBI Taxonomy" id="6252"/>
    <lineage>
        <taxon>Eukaryota</taxon>
        <taxon>Metazoa</taxon>
        <taxon>Ecdysozoa</taxon>
        <taxon>Nematoda</taxon>
        <taxon>Chromadorea</taxon>
        <taxon>Rhabditida</taxon>
        <taxon>Spirurina</taxon>
        <taxon>Ascaridomorpha</taxon>
        <taxon>Ascaridoidea</taxon>
        <taxon>Ascarididae</taxon>
        <taxon>Ascaris</taxon>
    </lineage>
</organism>